<dbReference type="EMBL" id="MT142128">
    <property type="protein sequence ID" value="QJA74910.1"/>
    <property type="molecule type" value="Genomic_DNA"/>
</dbReference>
<name>A0A6M3JXY9_9ZZZZ</name>
<dbReference type="AlphaFoldDB" id="A0A6M3JXY9"/>
<dbReference type="Pfam" id="PF24175">
    <property type="entry name" value="SU10_adaptor"/>
    <property type="match status" value="1"/>
</dbReference>
<dbReference type="InterPro" id="IPR056209">
    <property type="entry name" value="SU10_adaptor"/>
</dbReference>
<evidence type="ECO:0008006" key="3">
    <source>
        <dbReference type="Google" id="ProtNLM"/>
    </source>
</evidence>
<reference evidence="1" key="1">
    <citation type="submission" date="2020-03" db="EMBL/GenBank/DDBJ databases">
        <title>The deep terrestrial virosphere.</title>
        <authorList>
            <person name="Holmfeldt K."/>
            <person name="Nilsson E."/>
            <person name="Simone D."/>
            <person name="Lopez-Fernandez M."/>
            <person name="Wu X."/>
            <person name="de Brujin I."/>
            <person name="Lundin D."/>
            <person name="Andersson A."/>
            <person name="Bertilsson S."/>
            <person name="Dopson M."/>
        </authorList>
    </citation>
    <scope>NUCLEOTIDE SEQUENCE</scope>
    <source>
        <strain evidence="1">MM415A01897</strain>
        <strain evidence="2">MM415B02472</strain>
    </source>
</reference>
<accession>A0A6M3JXY9</accession>
<dbReference type="EMBL" id="MT142878">
    <property type="protein sequence ID" value="QJA89916.1"/>
    <property type="molecule type" value="Genomic_DNA"/>
</dbReference>
<evidence type="ECO:0000313" key="1">
    <source>
        <dbReference type="EMBL" id="QJA74910.1"/>
    </source>
</evidence>
<proteinExistence type="predicted"/>
<gene>
    <name evidence="1" type="ORF">MM415A01897_0011</name>
    <name evidence="2" type="ORF">MM415B02472_0003</name>
</gene>
<protein>
    <recommendedName>
        <fullName evidence="3">DUF1963 domain-containing protein</fullName>
    </recommendedName>
</protein>
<sequence length="294" mass="33984">MLTRINLAETNDFFTTADLTAYLNDGYKDFAGETQCLKKFVLLDINSGTTEYNLPDDCLQVIWAGYDDEALWPTSVNQLDAIDEDWIGREGTPTFFVVELDGFDKLRLYETPNISSTALDDDTTAQTDFEDWSDNLLLFHAYEPDDLTAGQTPDLETCFQWALIYYALWKCFEKEGDFQNLEIATFYQMRYLEKKAEKKKQLTIDQDVTFSGTENLDEAKNIGLLFGLNDGFWYDTYYEWDEMFLPSDGIIYLGMHSKDTTWPDGVLKINRVGDDLAFYIRASSTWTEMFRITA</sequence>
<organism evidence="1">
    <name type="scientific">viral metagenome</name>
    <dbReference type="NCBI Taxonomy" id="1070528"/>
    <lineage>
        <taxon>unclassified sequences</taxon>
        <taxon>metagenomes</taxon>
        <taxon>organismal metagenomes</taxon>
    </lineage>
</organism>
<evidence type="ECO:0000313" key="2">
    <source>
        <dbReference type="EMBL" id="QJA89916.1"/>
    </source>
</evidence>